<dbReference type="EMBL" id="BFAV01000073">
    <property type="protein sequence ID" value="GBF33044.1"/>
    <property type="molecule type" value="Genomic_DNA"/>
</dbReference>
<proteinExistence type="predicted"/>
<evidence type="ECO:0000313" key="2">
    <source>
        <dbReference type="Proteomes" id="UP000239549"/>
    </source>
</evidence>
<sequence>MSRPQLLVQNLRDKEFGEQDLINVIAIYQGKAPGTVGIQRVFAGEESFRFPSEVTEGLVKTRVVYSYTLPQWRELLEACVLPETAQSLKEIMVPLLLYFREIRPGYFAGIEFDRSFGRECYGEILEMD</sequence>
<name>A0A2L2XAP0_9FIRM</name>
<reference evidence="2" key="1">
    <citation type="submission" date="2018-02" db="EMBL/GenBank/DDBJ databases">
        <title>Genome sequence of Desulfocucumis palustris strain NAW-5.</title>
        <authorList>
            <person name="Watanabe M."/>
            <person name="Kojima H."/>
            <person name="Fukui M."/>
        </authorList>
    </citation>
    <scope>NUCLEOTIDE SEQUENCE [LARGE SCALE GENOMIC DNA]</scope>
    <source>
        <strain evidence="2">NAW-5</strain>
    </source>
</reference>
<gene>
    <name evidence="1" type="ORF">DCCM_2141</name>
</gene>
<dbReference type="RefSeq" id="WP_104371495.1">
    <property type="nucleotide sequence ID" value="NZ_BFAV01000073.1"/>
</dbReference>
<accession>A0A2L2XAP0</accession>
<dbReference type="Proteomes" id="UP000239549">
    <property type="component" value="Unassembled WGS sequence"/>
</dbReference>
<evidence type="ECO:0000313" key="1">
    <source>
        <dbReference type="EMBL" id="GBF33044.1"/>
    </source>
</evidence>
<protein>
    <submittedName>
        <fullName evidence="1">Uncharacterized protein</fullName>
    </submittedName>
</protein>
<comment type="caution">
    <text evidence="1">The sequence shown here is derived from an EMBL/GenBank/DDBJ whole genome shotgun (WGS) entry which is preliminary data.</text>
</comment>
<dbReference type="AlphaFoldDB" id="A0A2L2XAP0"/>
<organism evidence="1 2">
    <name type="scientific">Desulfocucumis palustris</name>
    <dbReference type="NCBI Taxonomy" id="1898651"/>
    <lineage>
        <taxon>Bacteria</taxon>
        <taxon>Bacillati</taxon>
        <taxon>Bacillota</taxon>
        <taxon>Clostridia</taxon>
        <taxon>Eubacteriales</taxon>
        <taxon>Desulfocucumaceae</taxon>
        <taxon>Desulfocucumis</taxon>
    </lineage>
</organism>
<keyword evidence="2" id="KW-1185">Reference proteome</keyword>
<dbReference type="OrthoDB" id="1807126at2"/>